<gene>
    <name evidence="1" type="ORF">HPB50_012205</name>
</gene>
<evidence type="ECO:0000313" key="2">
    <source>
        <dbReference type="Proteomes" id="UP000821845"/>
    </source>
</evidence>
<organism evidence="1 2">
    <name type="scientific">Hyalomma asiaticum</name>
    <name type="common">Tick</name>
    <dbReference type="NCBI Taxonomy" id="266040"/>
    <lineage>
        <taxon>Eukaryota</taxon>
        <taxon>Metazoa</taxon>
        <taxon>Ecdysozoa</taxon>
        <taxon>Arthropoda</taxon>
        <taxon>Chelicerata</taxon>
        <taxon>Arachnida</taxon>
        <taxon>Acari</taxon>
        <taxon>Parasitiformes</taxon>
        <taxon>Ixodida</taxon>
        <taxon>Ixodoidea</taxon>
        <taxon>Ixodidae</taxon>
        <taxon>Hyalomminae</taxon>
        <taxon>Hyalomma</taxon>
    </lineage>
</organism>
<dbReference type="Proteomes" id="UP000821845">
    <property type="component" value="Chromosome 3"/>
</dbReference>
<comment type="caution">
    <text evidence="1">The sequence shown here is derived from an EMBL/GenBank/DDBJ whole genome shotgun (WGS) entry which is preliminary data.</text>
</comment>
<accession>A0ACB7SPL8</accession>
<reference evidence="1" key="1">
    <citation type="submission" date="2020-05" db="EMBL/GenBank/DDBJ databases">
        <title>Large-scale comparative analyses of tick genomes elucidate their genetic diversity and vector capacities.</title>
        <authorList>
            <person name="Jia N."/>
            <person name="Wang J."/>
            <person name="Shi W."/>
            <person name="Du L."/>
            <person name="Sun Y."/>
            <person name="Zhan W."/>
            <person name="Jiang J."/>
            <person name="Wang Q."/>
            <person name="Zhang B."/>
            <person name="Ji P."/>
            <person name="Sakyi L.B."/>
            <person name="Cui X."/>
            <person name="Yuan T."/>
            <person name="Jiang B."/>
            <person name="Yang W."/>
            <person name="Lam T.T.-Y."/>
            <person name="Chang Q."/>
            <person name="Ding S."/>
            <person name="Wang X."/>
            <person name="Zhu J."/>
            <person name="Ruan X."/>
            <person name="Zhao L."/>
            <person name="Wei J."/>
            <person name="Que T."/>
            <person name="Du C."/>
            <person name="Cheng J."/>
            <person name="Dai P."/>
            <person name="Han X."/>
            <person name="Huang E."/>
            <person name="Gao Y."/>
            <person name="Liu J."/>
            <person name="Shao H."/>
            <person name="Ye R."/>
            <person name="Li L."/>
            <person name="Wei W."/>
            <person name="Wang X."/>
            <person name="Wang C."/>
            <person name="Yang T."/>
            <person name="Huo Q."/>
            <person name="Li W."/>
            <person name="Guo W."/>
            <person name="Chen H."/>
            <person name="Zhou L."/>
            <person name="Ni X."/>
            <person name="Tian J."/>
            <person name="Zhou Y."/>
            <person name="Sheng Y."/>
            <person name="Liu T."/>
            <person name="Pan Y."/>
            <person name="Xia L."/>
            <person name="Li J."/>
            <person name="Zhao F."/>
            <person name="Cao W."/>
        </authorList>
    </citation>
    <scope>NUCLEOTIDE SEQUENCE</scope>
    <source>
        <strain evidence="1">Hyas-2018</strain>
    </source>
</reference>
<keyword evidence="2" id="KW-1185">Reference proteome</keyword>
<proteinExistence type="predicted"/>
<evidence type="ECO:0000313" key="1">
    <source>
        <dbReference type="EMBL" id="KAH6935997.1"/>
    </source>
</evidence>
<name>A0ACB7SPL8_HYAAI</name>
<dbReference type="EMBL" id="CM023483">
    <property type="protein sequence ID" value="KAH6935997.1"/>
    <property type="molecule type" value="Genomic_DNA"/>
</dbReference>
<protein>
    <submittedName>
        <fullName evidence="1">Uncharacterized protein</fullName>
    </submittedName>
</protein>
<sequence>MDVTVEGYTITAEEFQAGHWTPVLHKAYASRPASLAKPLHYPIDTSEANPDAKDAARVAAAATGGGKTPVRLPLVTKDARLAAQHSKQLPPLPPNAIRVVVRPRCEIRLREVPTPRLIKAVQAALRIALAEDFCLRIHPTNNTFTAATTHSPIAETLKTLTSLTIGGHTYLCVAYVAPPPGATRGVISNAATTRPLRSCTKTCRPSNHRRSSENRLHTYTTYTTFPNCLRGLPSLPNTSKHGPCQEVAAAKAEAQAARAEAAALREHIAKLEAQISTHATALPAPPTPTPNASQAPPPNPPTAPVLPNHLNPDIYANSLELDADAELPQQSTAFQIATSPQVGASPKQPMGRAALQSLSPITILALRLRPFTSNEQLLKLGVHNTFEELSEATFTAQKSRLSNSVAGRTLLSKSNLTTITRSPESMHPERDEKRTKARARALQKQYGEDHGVVYVDVAA</sequence>